<dbReference type="AlphaFoldDB" id="A0A6A5WQL6"/>
<name>A0A6A5WQL6_9PLEO</name>
<accession>A0A6A5WQL6</accession>
<evidence type="ECO:0008006" key="5">
    <source>
        <dbReference type="Google" id="ProtNLM"/>
    </source>
</evidence>
<keyword evidence="4" id="KW-1185">Reference proteome</keyword>
<dbReference type="Proteomes" id="UP000799779">
    <property type="component" value="Unassembled WGS sequence"/>
</dbReference>
<proteinExistence type="predicted"/>
<gene>
    <name evidence="3" type="ORF">P154DRAFT_521770</name>
</gene>
<feature type="transmembrane region" description="Helical" evidence="2">
    <location>
        <begin position="20"/>
        <end position="38"/>
    </location>
</feature>
<keyword evidence="2" id="KW-1133">Transmembrane helix</keyword>
<feature type="region of interest" description="Disordered" evidence="1">
    <location>
        <begin position="52"/>
        <end position="77"/>
    </location>
</feature>
<organism evidence="3 4">
    <name type="scientific">Amniculicola lignicola CBS 123094</name>
    <dbReference type="NCBI Taxonomy" id="1392246"/>
    <lineage>
        <taxon>Eukaryota</taxon>
        <taxon>Fungi</taxon>
        <taxon>Dikarya</taxon>
        <taxon>Ascomycota</taxon>
        <taxon>Pezizomycotina</taxon>
        <taxon>Dothideomycetes</taxon>
        <taxon>Pleosporomycetidae</taxon>
        <taxon>Pleosporales</taxon>
        <taxon>Amniculicolaceae</taxon>
        <taxon>Amniculicola</taxon>
    </lineage>
</organism>
<dbReference type="EMBL" id="ML977583">
    <property type="protein sequence ID" value="KAF2001375.1"/>
    <property type="molecule type" value="Genomic_DNA"/>
</dbReference>
<reference evidence="3" key="1">
    <citation type="journal article" date="2020" name="Stud. Mycol.">
        <title>101 Dothideomycetes genomes: a test case for predicting lifestyles and emergence of pathogens.</title>
        <authorList>
            <person name="Haridas S."/>
            <person name="Albert R."/>
            <person name="Binder M."/>
            <person name="Bloem J."/>
            <person name="Labutti K."/>
            <person name="Salamov A."/>
            <person name="Andreopoulos B."/>
            <person name="Baker S."/>
            <person name="Barry K."/>
            <person name="Bills G."/>
            <person name="Bluhm B."/>
            <person name="Cannon C."/>
            <person name="Castanera R."/>
            <person name="Culley D."/>
            <person name="Daum C."/>
            <person name="Ezra D."/>
            <person name="Gonzalez J."/>
            <person name="Henrissat B."/>
            <person name="Kuo A."/>
            <person name="Liang C."/>
            <person name="Lipzen A."/>
            <person name="Lutzoni F."/>
            <person name="Magnuson J."/>
            <person name="Mondo S."/>
            <person name="Nolan M."/>
            <person name="Ohm R."/>
            <person name="Pangilinan J."/>
            <person name="Park H.-J."/>
            <person name="Ramirez L."/>
            <person name="Alfaro M."/>
            <person name="Sun H."/>
            <person name="Tritt A."/>
            <person name="Yoshinaga Y."/>
            <person name="Zwiers L.-H."/>
            <person name="Turgeon B."/>
            <person name="Goodwin S."/>
            <person name="Spatafora J."/>
            <person name="Crous P."/>
            <person name="Grigoriev I."/>
        </authorList>
    </citation>
    <scope>NUCLEOTIDE SEQUENCE</scope>
    <source>
        <strain evidence="3">CBS 123094</strain>
    </source>
</reference>
<evidence type="ECO:0000313" key="4">
    <source>
        <dbReference type="Proteomes" id="UP000799779"/>
    </source>
</evidence>
<keyword evidence="2" id="KW-0812">Transmembrane</keyword>
<evidence type="ECO:0000256" key="1">
    <source>
        <dbReference type="SAM" id="MobiDB-lite"/>
    </source>
</evidence>
<keyword evidence="2" id="KW-0472">Membrane</keyword>
<protein>
    <recommendedName>
        <fullName evidence="5">Copper transporter</fullName>
    </recommendedName>
</protein>
<sequence length="130" mass="14838">MMNHLHGELFTCSALLELGLGVYCWFVALFFYLLWNLYGKLEREVGNMTTQASTNVKTHHTKHSNRSLVRSPRSAGPRVSSAFESNRHLSHQSARASIFSINLMRSSLSTLQIVFVEWLAKPHMQNLHPI</sequence>
<evidence type="ECO:0000256" key="2">
    <source>
        <dbReference type="SAM" id="Phobius"/>
    </source>
</evidence>
<evidence type="ECO:0000313" key="3">
    <source>
        <dbReference type="EMBL" id="KAF2001375.1"/>
    </source>
</evidence>